<evidence type="ECO:0000259" key="1">
    <source>
        <dbReference type="Pfam" id="PF13173"/>
    </source>
</evidence>
<feature type="domain" description="AAA" evidence="1">
    <location>
        <begin position="21"/>
        <end position="152"/>
    </location>
</feature>
<evidence type="ECO:0000313" key="4">
    <source>
        <dbReference type="Proteomes" id="UP000789325"/>
    </source>
</evidence>
<organism evidence="3 4">
    <name type="scientific">Rubneribacter badeniensis</name>
    <dbReference type="NCBI Taxonomy" id="2070688"/>
    <lineage>
        <taxon>Bacteria</taxon>
        <taxon>Bacillati</taxon>
        <taxon>Actinomycetota</taxon>
        <taxon>Coriobacteriia</taxon>
        <taxon>Eggerthellales</taxon>
        <taxon>Eggerthellaceae</taxon>
        <taxon>Rubneribacter</taxon>
    </lineage>
</organism>
<evidence type="ECO:0000313" key="3">
    <source>
        <dbReference type="EMBL" id="HJH43124.1"/>
    </source>
</evidence>
<feature type="domain" description="DUF4143" evidence="2">
    <location>
        <begin position="226"/>
        <end position="384"/>
    </location>
</feature>
<dbReference type="EMBL" id="DYZL01000097">
    <property type="protein sequence ID" value="HJH43124.1"/>
    <property type="molecule type" value="Genomic_DNA"/>
</dbReference>
<dbReference type="Proteomes" id="UP000789325">
    <property type="component" value="Unassembled WGS sequence"/>
</dbReference>
<evidence type="ECO:0000259" key="2">
    <source>
        <dbReference type="Pfam" id="PF13635"/>
    </source>
</evidence>
<dbReference type="Gene3D" id="3.40.50.300">
    <property type="entry name" value="P-loop containing nucleotide triphosphate hydrolases"/>
    <property type="match status" value="1"/>
</dbReference>
<dbReference type="PANTHER" id="PTHR33295">
    <property type="entry name" value="ATPASE"/>
    <property type="match status" value="1"/>
</dbReference>
<reference evidence="3" key="2">
    <citation type="submission" date="2021-09" db="EMBL/GenBank/DDBJ databases">
        <authorList>
            <person name="Gilroy R."/>
        </authorList>
    </citation>
    <scope>NUCLEOTIDE SEQUENCE</scope>
    <source>
        <strain evidence="3">USAMLcec12-2067</strain>
    </source>
</reference>
<accession>A0A9D2VK53</accession>
<name>A0A9D2VK53_9ACTN</name>
<dbReference type="InterPro" id="IPR025420">
    <property type="entry name" value="DUF4143"/>
</dbReference>
<sequence>MALTRSIYSQFEAWKEAPRHGALLVAGARQVGKTFLIRQFARENYEVLLEINFVETPSAKSIFEGDLDAETLIANLTAFSGTALKPGGTLVFLDEVQECPKARTAIKFLVDDGRFDYIESGSLLGVLSGEVPSLPVGYEQMLRMHPLSLTEFFLENGVQQETLDLVRRCCEEGRPVPTVAHERLMRLFRLYLAVGGMPAAVQEFVETSDLARVLRVQRDIVGMYRQDIAKYAADKAHVHMIFDALPAELDKKNKRFKLSDLAKSARMERYASDFMWLVDAGVALPCYNAVAPQAPLAVNARHNLFKLFLCDVGLLSAASVGAVQFDLVQGDVSVNWGSFLENALAQELAVNGFDLFYYDKSKIGEVDFLIQKGSRVIPLEAKSGVDYAKHVALDNLMAVGEWQLGEAMVLCRGNVERCGRITYLPWYAAAFLKQDALPERFIVEA</sequence>
<dbReference type="SUPFAM" id="SSF52540">
    <property type="entry name" value="P-loop containing nucleoside triphosphate hydrolases"/>
    <property type="match status" value="1"/>
</dbReference>
<dbReference type="AlphaFoldDB" id="A0A9D2VK53"/>
<comment type="caution">
    <text evidence="3">The sequence shown here is derived from an EMBL/GenBank/DDBJ whole genome shotgun (WGS) entry which is preliminary data.</text>
</comment>
<gene>
    <name evidence="3" type="ORF">K8V16_04935</name>
</gene>
<dbReference type="Pfam" id="PF13635">
    <property type="entry name" value="DUF4143"/>
    <property type="match status" value="1"/>
</dbReference>
<reference evidence="3" key="1">
    <citation type="journal article" date="2021" name="PeerJ">
        <title>Extensive microbial diversity within the chicken gut microbiome revealed by metagenomics and culture.</title>
        <authorList>
            <person name="Gilroy R."/>
            <person name="Ravi A."/>
            <person name="Getino M."/>
            <person name="Pursley I."/>
            <person name="Horton D.L."/>
            <person name="Alikhan N.F."/>
            <person name="Baker D."/>
            <person name="Gharbi K."/>
            <person name="Hall N."/>
            <person name="Watson M."/>
            <person name="Adriaenssens E.M."/>
            <person name="Foster-Nyarko E."/>
            <person name="Jarju S."/>
            <person name="Secka A."/>
            <person name="Antonio M."/>
            <person name="Oren A."/>
            <person name="Chaudhuri R.R."/>
            <person name="La Ragione R."/>
            <person name="Hildebrand F."/>
            <person name="Pallen M.J."/>
        </authorList>
    </citation>
    <scope>NUCLEOTIDE SEQUENCE</scope>
    <source>
        <strain evidence="3">USAMLcec12-2067</strain>
    </source>
</reference>
<dbReference type="PANTHER" id="PTHR33295:SF7">
    <property type="entry name" value="ATPASE"/>
    <property type="match status" value="1"/>
</dbReference>
<proteinExistence type="predicted"/>
<dbReference type="InterPro" id="IPR027417">
    <property type="entry name" value="P-loop_NTPase"/>
</dbReference>
<dbReference type="Pfam" id="PF13173">
    <property type="entry name" value="AAA_14"/>
    <property type="match status" value="1"/>
</dbReference>
<dbReference type="InterPro" id="IPR041682">
    <property type="entry name" value="AAA_14"/>
</dbReference>
<dbReference type="RefSeq" id="WP_273532470.1">
    <property type="nucleotide sequence ID" value="NZ_DBEYRC010000095.1"/>
</dbReference>
<protein>
    <submittedName>
        <fullName evidence="3">AAA family ATPase</fullName>
    </submittedName>
</protein>